<sequence length="591" mass="66052">MLKLGRLNTLRNQIFIGFLLVMIIVLALGGTFTYDRVSVLLRHSAERHIQQTAVQATGKLEALVRQIDTLTAQVATDASVQRLLIQETEGKRITFSERQSLQQIASNYQAYGTGIRSLELYTTDYRRLFPLDDVSLNSRIPEEWIVRADREMGRLVWLGLDPNDSGVAIAIRRVRLIDRSFSHGGYLTMRIERGYFELSDSSVADDGSRESMVLLDGAGRTIASGFPSYYGVEESIASGEESVSIDGESYIAIRQRSESTGWTLAILTPVDYSTEGISVLRAAIVVAGVIGGLLFLVLTFILSTMITRPILNLMKAMRGARLGSLKPNPYTSSTMEINELNYAYNQMVAYLNELIDVVYQKEIIQSRTELKALQAQINPHFLFNTLEAFYWELEEKGEEELARIVVAMSGLFRYVISRPDEDEWVTISDELDHAERYLQIMEMRMVDRLTWRIEVDNASRSVPIPKLLVQPLVENAILHGVEQRAGPGSVVLRVEASERPGYTSVTVVDTGPGMNEEASRALREAIEEGRSLSSKGTGVGLANVQRRLNLYYDSRAQGLDIRSAEGEGASFGFEIPNEHGGEIKNEEDSDR</sequence>
<feature type="region of interest" description="Disordered" evidence="12">
    <location>
        <begin position="570"/>
        <end position="591"/>
    </location>
</feature>
<evidence type="ECO:0000256" key="5">
    <source>
        <dbReference type="ARBA" id="ARBA00022553"/>
    </source>
</evidence>
<dbReference type="EC" id="2.7.13.3" evidence="3"/>
<feature type="domain" description="Histidine kinase" evidence="14">
    <location>
        <begin position="468"/>
        <end position="579"/>
    </location>
</feature>
<comment type="catalytic activity">
    <reaction evidence="1">
        <text>ATP + protein L-histidine = ADP + protein N-phospho-L-histidine.</text>
        <dbReference type="EC" id="2.7.13.3"/>
    </reaction>
</comment>
<evidence type="ECO:0000256" key="11">
    <source>
        <dbReference type="ARBA" id="ARBA00023136"/>
    </source>
</evidence>
<accession>A0A3D9HQI9</accession>
<organism evidence="16 17">
    <name type="scientific">Cohnella lupini</name>
    <dbReference type="NCBI Taxonomy" id="1294267"/>
    <lineage>
        <taxon>Bacteria</taxon>
        <taxon>Bacillati</taxon>
        <taxon>Bacillota</taxon>
        <taxon>Bacilli</taxon>
        <taxon>Bacillales</taxon>
        <taxon>Paenibacillaceae</taxon>
        <taxon>Cohnella</taxon>
    </lineage>
</organism>
<name>A0A3D9HQI9_9BACL</name>
<dbReference type="OrthoDB" id="9776552at2"/>
<dbReference type="InterPro" id="IPR004358">
    <property type="entry name" value="Sig_transdc_His_kin-like_C"/>
</dbReference>
<dbReference type="InterPro" id="IPR005467">
    <property type="entry name" value="His_kinase_dom"/>
</dbReference>
<dbReference type="Proteomes" id="UP000256869">
    <property type="component" value="Unassembled WGS sequence"/>
</dbReference>
<evidence type="ECO:0000256" key="9">
    <source>
        <dbReference type="ARBA" id="ARBA00022840"/>
    </source>
</evidence>
<evidence type="ECO:0000313" key="17">
    <source>
        <dbReference type="Proteomes" id="UP000256869"/>
    </source>
</evidence>
<comment type="subcellular location">
    <subcellularLocation>
        <location evidence="2">Cell membrane</location>
        <topology evidence="2">Multi-pass membrane protein</topology>
    </subcellularLocation>
</comment>
<dbReference type="RefSeq" id="WP_115995925.1">
    <property type="nucleotide sequence ID" value="NZ_QRDY01000040.1"/>
</dbReference>
<dbReference type="Gene3D" id="6.10.340.10">
    <property type="match status" value="1"/>
</dbReference>
<dbReference type="GO" id="GO:0000155">
    <property type="term" value="F:phosphorelay sensor kinase activity"/>
    <property type="evidence" value="ECO:0007669"/>
    <property type="project" value="InterPro"/>
</dbReference>
<evidence type="ECO:0000313" key="16">
    <source>
        <dbReference type="EMBL" id="RED51730.1"/>
    </source>
</evidence>
<dbReference type="InterPro" id="IPR003660">
    <property type="entry name" value="HAMP_dom"/>
</dbReference>
<feature type="transmembrane region" description="Helical" evidence="13">
    <location>
        <begin position="282"/>
        <end position="307"/>
    </location>
</feature>
<dbReference type="PROSITE" id="PS50885">
    <property type="entry name" value="HAMP"/>
    <property type="match status" value="1"/>
</dbReference>
<evidence type="ECO:0000256" key="2">
    <source>
        <dbReference type="ARBA" id="ARBA00004651"/>
    </source>
</evidence>
<keyword evidence="5" id="KW-0597">Phosphoprotein</keyword>
<comment type="caution">
    <text evidence="16">The sequence shown here is derived from an EMBL/GenBank/DDBJ whole genome shotgun (WGS) entry which is preliminary data.</text>
</comment>
<evidence type="ECO:0000259" key="15">
    <source>
        <dbReference type="PROSITE" id="PS50885"/>
    </source>
</evidence>
<dbReference type="Pfam" id="PF06580">
    <property type="entry name" value="His_kinase"/>
    <property type="match status" value="1"/>
</dbReference>
<keyword evidence="8 16" id="KW-0418">Kinase</keyword>
<gene>
    <name evidence="16" type="ORF">DFP95_14025</name>
</gene>
<dbReference type="PANTHER" id="PTHR34220">
    <property type="entry name" value="SENSOR HISTIDINE KINASE YPDA"/>
    <property type="match status" value="1"/>
</dbReference>
<dbReference type="GO" id="GO:0005886">
    <property type="term" value="C:plasma membrane"/>
    <property type="evidence" value="ECO:0007669"/>
    <property type="project" value="UniProtKB-SubCell"/>
</dbReference>
<evidence type="ECO:0000256" key="6">
    <source>
        <dbReference type="ARBA" id="ARBA00022679"/>
    </source>
</evidence>
<evidence type="ECO:0000259" key="14">
    <source>
        <dbReference type="PROSITE" id="PS50109"/>
    </source>
</evidence>
<dbReference type="EMBL" id="QRDY01000040">
    <property type="protein sequence ID" value="RED51730.1"/>
    <property type="molecule type" value="Genomic_DNA"/>
</dbReference>
<dbReference type="GO" id="GO:0005524">
    <property type="term" value="F:ATP binding"/>
    <property type="evidence" value="ECO:0007669"/>
    <property type="project" value="UniProtKB-KW"/>
</dbReference>
<keyword evidence="10" id="KW-0902">Two-component regulatory system</keyword>
<dbReference type="PROSITE" id="PS50109">
    <property type="entry name" value="HIS_KIN"/>
    <property type="match status" value="1"/>
</dbReference>
<evidence type="ECO:0000256" key="10">
    <source>
        <dbReference type="ARBA" id="ARBA00023012"/>
    </source>
</evidence>
<keyword evidence="6" id="KW-0808">Transferase</keyword>
<dbReference type="SUPFAM" id="SSF55874">
    <property type="entry name" value="ATPase domain of HSP90 chaperone/DNA topoisomerase II/histidine kinase"/>
    <property type="match status" value="1"/>
</dbReference>
<dbReference type="InterPro" id="IPR003594">
    <property type="entry name" value="HATPase_dom"/>
</dbReference>
<feature type="domain" description="HAMP" evidence="15">
    <location>
        <begin position="304"/>
        <end position="356"/>
    </location>
</feature>
<dbReference type="SMART" id="SM00387">
    <property type="entry name" value="HATPase_c"/>
    <property type="match status" value="1"/>
</dbReference>
<keyword evidence="17" id="KW-1185">Reference proteome</keyword>
<dbReference type="PANTHER" id="PTHR34220:SF7">
    <property type="entry name" value="SENSOR HISTIDINE KINASE YPDA"/>
    <property type="match status" value="1"/>
</dbReference>
<evidence type="ECO:0000256" key="12">
    <source>
        <dbReference type="SAM" id="MobiDB-lite"/>
    </source>
</evidence>
<feature type="transmembrane region" description="Helical" evidence="13">
    <location>
        <begin position="12"/>
        <end position="34"/>
    </location>
</feature>
<dbReference type="Gene3D" id="3.30.565.10">
    <property type="entry name" value="Histidine kinase-like ATPase, C-terminal domain"/>
    <property type="match status" value="1"/>
</dbReference>
<evidence type="ECO:0000256" key="8">
    <source>
        <dbReference type="ARBA" id="ARBA00022777"/>
    </source>
</evidence>
<keyword evidence="7" id="KW-0547">Nucleotide-binding</keyword>
<dbReference type="InterPro" id="IPR036890">
    <property type="entry name" value="HATPase_C_sf"/>
</dbReference>
<evidence type="ECO:0000256" key="4">
    <source>
        <dbReference type="ARBA" id="ARBA00022475"/>
    </source>
</evidence>
<dbReference type="Pfam" id="PF02518">
    <property type="entry name" value="HATPase_c"/>
    <property type="match status" value="1"/>
</dbReference>
<dbReference type="PRINTS" id="PR00344">
    <property type="entry name" value="BCTRLSENSOR"/>
</dbReference>
<feature type="compositionally biased region" description="Basic and acidic residues" evidence="12">
    <location>
        <begin position="576"/>
        <end position="591"/>
    </location>
</feature>
<dbReference type="InterPro" id="IPR050640">
    <property type="entry name" value="Bact_2-comp_sensor_kinase"/>
</dbReference>
<reference evidence="16 17" key="1">
    <citation type="submission" date="2018-07" db="EMBL/GenBank/DDBJ databases">
        <title>Genomic Encyclopedia of Type Strains, Phase III (KMG-III): the genomes of soil and plant-associated and newly described type strains.</title>
        <authorList>
            <person name="Whitman W."/>
        </authorList>
    </citation>
    <scope>NUCLEOTIDE SEQUENCE [LARGE SCALE GENOMIC DNA]</scope>
    <source>
        <strain evidence="16 17">CECT 8236</strain>
    </source>
</reference>
<evidence type="ECO:0000256" key="7">
    <source>
        <dbReference type="ARBA" id="ARBA00022741"/>
    </source>
</evidence>
<evidence type="ECO:0000256" key="1">
    <source>
        <dbReference type="ARBA" id="ARBA00000085"/>
    </source>
</evidence>
<evidence type="ECO:0000256" key="13">
    <source>
        <dbReference type="SAM" id="Phobius"/>
    </source>
</evidence>
<keyword evidence="13" id="KW-1133">Transmembrane helix</keyword>
<keyword evidence="4" id="KW-1003">Cell membrane</keyword>
<dbReference type="InterPro" id="IPR010559">
    <property type="entry name" value="Sig_transdc_His_kin_internal"/>
</dbReference>
<protein>
    <recommendedName>
        <fullName evidence="3">histidine kinase</fullName>
        <ecNumber evidence="3">2.7.13.3</ecNumber>
    </recommendedName>
</protein>
<keyword evidence="13" id="KW-0812">Transmembrane</keyword>
<keyword evidence="9" id="KW-0067">ATP-binding</keyword>
<keyword evidence="11 13" id="KW-0472">Membrane</keyword>
<dbReference type="AlphaFoldDB" id="A0A3D9HQI9"/>
<evidence type="ECO:0000256" key="3">
    <source>
        <dbReference type="ARBA" id="ARBA00012438"/>
    </source>
</evidence>
<proteinExistence type="predicted"/>